<dbReference type="eggNOG" id="KOG0079">
    <property type="taxonomic scope" value="Eukaryota"/>
</dbReference>
<dbReference type="Gene3D" id="3.40.50.300">
    <property type="entry name" value="P-loop containing nucleotide triphosphate hydrolases"/>
    <property type="match status" value="1"/>
</dbReference>
<dbReference type="InterPro" id="IPR001806">
    <property type="entry name" value="Small_GTPase"/>
</dbReference>
<dbReference type="SMART" id="SM00175">
    <property type="entry name" value="RAB"/>
    <property type="match status" value="1"/>
</dbReference>
<dbReference type="OrthoDB" id="265044at2759"/>
<dbReference type="Proteomes" id="UP000002009">
    <property type="component" value="Chromosome 2"/>
</dbReference>
<dbReference type="Pfam" id="PF00071">
    <property type="entry name" value="Ras"/>
    <property type="match status" value="1"/>
</dbReference>
<dbReference type="InterPro" id="IPR027417">
    <property type="entry name" value="P-loop_NTPase"/>
</dbReference>
<dbReference type="InParanoid" id="C1DZ01"/>
<dbReference type="InterPro" id="IPR050209">
    <property type="entry name" value="Rab_GTPases_membrane_traffic"/>
</dbReference>
<dbReference type="SMART" id="SM00173">
    <property type="entry name" value="RAS"/>
    <property type="match status" value="1"/>
</dbReference>
<dbReference type="AlphaFoldDB" id="C1DZ01"/>
<proteinExistence type="predicted"/>
<dbReference type="EMBL" id="CP001323">
    <property type="protein sequence ID" value="ACO61029.1"/>
    <property type="molecule type" value="Genomic_DNA"/>
</dbReference>
<dbReference type="OMA" id="KMWGQPS"/>
<evidence type="ECO:0000313" key="1">
    <source>
        <dbReference type="EMBL" id="ACO61029.1"/>
    </source>
</evidence>
<dbReference type="SUPFAM" id="SSF52540">
    <property type="entry name" value="P-loop containing nucleoside triphosphate hydrolases"/>
    <property type="match status" value="1"/>
</dbReference>
<gene>
    <name evidence="1" type="ORF">MICPUN_79335</name>
</gene>
<dbReference type="PROSITE" id="PS51419">
    <property type="entry name" value="RAB"/>
    <property type="match status" value="1"/>
</dbReference>
<keyword evidence="2" id="KW-1185">Reference proteome</keyword>
<accession>C1DZ01</accession>
<dbReference type="PANTHER" id="PTHR47979">
    <property type="entry name" value="DRAB11-RELATED"/>
    <property type="match status" value="1"/>
</dbReference>
<dbReference type="KEGG" id="mis:MICPUN_79335"/>
<evidence type="ECO:0000313" key="2">
    <source>
        <dbReference type="Proteomes" id="UP000002009"/>
    </source>
</evidence>
<dbReference type="GeneID" id="8241453"/>
<dbReference type="GO" id="GO:0003924">
    <property type="term" value="F:GTPase activity"/>
    <property type="evidence" value="ECO:0007669"/>
    <property type="project" value="InterPro"/>
</dbReference>
<reference evidence="1 2" key="1">
    <citation type="journal article" date="2009" name="Science">
        <title>Green evolution and dynamic adaptations revealed by genomes of the marine picoeukaryotes Micromonas.</title>
        <authorList>
            <person name="Worden A.Z."/>
            <person name="Lee J.H."/>
            <person name="Mock T."/>
            <person name="Rouze P."/>
            <person name="Simmons M.P."/>
            <person name="Aerts A.L."/>
            <person name="Allen A.E."/>
            <person name="Cuvelier M.L."/>
            <person name="Derelle E."/>
            <person name="Everett M.V."/>
            <person name="Foulon E."/>
            <person name="Grimwood J."/>
            <person name="Gundlach H."/>
            <person name="Henrissat B."/>
            <person name="Napoli C."/>
            <person name="McDonald S.M."/>
            <person name="Parker M.S."/>
            <person name="Rombauts S."/>
            <person name="Salamov A."/>
            <person name="Von Dassow P."/>
            <person name="Badger J.H."/>
            <person name="Coutinho P.M."/>
            <person name="Demir E."/>
            <person name="Dubchak I."/>
            <person name="Gentemann C."/>
            <person name="Eikrem W."/>
            <person name="Gready J.E."/>
            <person name="John U."/>
            <person name="Lanier W."/>
            <person name="Lindquist E.A."/>
            <person name="Lucas S."/>
            <person name="Mayer K.F."/>
            <person name="Moreau H."/>
            <person name="Not F."/>
            <person name="Otillar R."/>
            <person name="Panaud O."/>
            <person name="Pangilinan J."/>
            <person name="Paulsen I."/>
            <person name="Piegu B."/>
            <person name="Poliakov A."/>
            <person name="Robbens S."/>
            <person name="Schmutz J."/>
            <person name="Toulza E."/>
            <person name="Wyss T."/>
            <person name="Zelensky A."/>
            <person name="Zhou K."/>
            <person name="Armbrust E.V."/>
            <person name="Bhattacharya D."/>
            <person name="Goodenough U.W."/>
            <person name="Van de Peer Y."/>
            <person name="Grigoriev I.V."/>
        </authorList>
    </citation>
    <scope>NUCLEOTIDE SEQUENCE [LARGE SCALE GENOMIC DNA]</scope>
    <source>
        <strain evidence="2">RCC299 / NOUM17</strain>
    </source>
</reference>
<sequence length="179" mass="19490">ISSGGRAVGKTALTQMFQSKGKLFPKNYKLTSGMDVVVAPVPIEGTDAIVELFVCDVSGHQIFSDMVTQLLDNVNLVILVYDQSSRDSFEACAEGLKLLMGVPSNKGKSMRGVLVGNKHDLLRQRAVELDEAKRWATSMGLVFMETSALPPGSAIAEPFKWCAQTFHQAYEEHLGQLVS</sequence>
<name>C1DZ01_MICCC</name>
<organism evidence="1 2">
    <name type="scientific">Micromonas commoda (strain RCC299 / NOUM17 / CCMP2709)</name>
    <name type="common">Picoplanktonic green alga</name>
    <dbReference type="NCBI Taxonomy" id="296587"/>
    <lineage>
        <taxon>Eukaryota</taxon>
        <taxon>Viridiplantae</taxon>
        <taxon>Chlorophyta</taxon>
        <taxon>Mamiellophyceae</taxon>
        <taxon>Mamiellales</taxon>
        <taxon>Mamiellaceae</taxon>
        <taxon>Micromonas</taxon>
    </lineage>
</organism>
<dbReference type="RefSeq" id="XP_002499771.1">
    <property type="nucleotide sequence ID" value="XM_002499725.1"/>
</dbReference>
<dbReference type="STRING" id="296587.C1DZ01"/>
<dbReference type="GO" id="GO:0005525">
    <property type="term" value="F:GTP binding"/>
    <property type="evidence" value="ECO:0007669"/>
    <property type="project" value="InterPro"/>
</dbReference>
<protein>
    <submittedName>
        <fullName evidence="1">Uncharacterized protein</fullName>
    </submittedName>
</protein>
<dbReference type="PROSITE" id="PS51421">
    <property type="entry name" value="RAS"/>
    <property type="match status" value="1"/>
</dbReference>
<feature type="non-terminal residue" evidence="1">
    <location>
        <position position="1"/>
    </location>
</feature>